<dbReference type="Proteomes" id="UP000324974">
    <property type="component" value="Chromosome"/>
</dbReference>
<proteinExistence type="predicted"/>
<keyword evidence="4" id="KW-1185">Reference proteome</keyword>
<dbReference type="KEGG" id="lrs:PX52LOC_00540"/>
<evidence type="ECO:0000256" key="2">
    <source>
        <dbReference type="SAM" id="SignalP"/>
    </source>
</evidence>
<protein>
    <submittedName>
        <fullName evidence="3">SPOR domain-containing protein</fullName>
    </submittedName>
</protein>
<name>A0A5C1A767_9BACT</name>
<feature type="chain" id="PRO_5022955691" evidence="2">
    <location>
        <begin position="23"/>
        <end position="413"/>
    </location>
</feature>
<reference evidence="4" key="1">
    <citation type="submission" date="2019-08" db="EMBL/GenBank/DDBJ databases">
        <title>Limnoglobus roseus gen. nov., sp. nov., a novel freshwater planctomycete with a giant genome from the family Gemmataceae.</title>
        <authorList>
            <person name="Kulichevskaya I.S."/>
            <person name="Naumoff D.G."/>
            <person name="Miroshnikov K."/>
            <person name="Ivanova A."/>
            <person name="Philippov D.A."/>
            <person name="Hakobyan A."/>
            <person name="Rijpstra I.C."/>
            <person name="Sinninghe Damste J.S."/>
            <person name="Liesack W."/>
            <person name="Dedysh S.N."/>
        </authorList>
    </citation>
    <scope>NUCLEOTIDE SEQUENCE [LARGE SCALE GENOMIC DNA]</scope>
    <source>
        <strain evidence="4">PX52</strain>
    </source>
</reference>
<evidence type="ECO:0000256" key="1">
    <source>
        <dbReference type="SAM" id="MobiDB-lite"/>
    </source>
</evidence>
<keyword evidence="2" id="KW-0732">Signal</keyword>
<dbReference type="EMBL" id="CP042425">
    <property type="protein sequence ID" value="QEL13682.1"/>
    <property type="molecule type" value="Genomic_DNA"/>
</dbReference>
<dbReference type="AlphaFoldDB" id="A0A5C1A767"/>
<sequence length="413" mass="46197">MRQWFAIGVTLATAAGASAQFAVDRKPTPAAPPAGPAPITLTPPSAPVAPATSSAPPSFNQVAATTARPAEPPAATHPWYVKPEHGQWMLVVKSYNGENAKVFAEQLAKEIRETYKTPAYLFERGHEEKVKEEDRVRIEREKKRAEQEQMFLKFNDQMREEAFKKGYEFQETRPKYRVPSIKYEEQYAVLVGGWKDMESARKGLDIVRRWAEPADKRLMDRGFIGGAAEKGQQTTLTGGFLNPFKLAFVAPNPAAPKTLTGEAGSDPYVLELNKQEPLSVLKIQKPWTIVVKAYYAPVDMKDKDANNVISIKRLFNSQPEYLDKTARLSQNLATLLRSLKPTPQFPNVKPFESYILHTLNGSLVCVGQFDSATDPRMLAEQDRLEALRLNVGEKGMKGNEVYPFDRLAAMQVK</sequence>
<feature type="signal peptide" evidence="2">
    <location>
        <begin position="1"/>
        <end position="22"/>
    </location>
</feature>
<accession>A0A5C1A767</accession>
<feature type="region of interest" description="Disordered" evidence="1">
    <location>
        <begin position="26"/>
        <end position="59"/>
    </location>
</feature>
<evidence type="ECO:0000313" key="3">
    <source>
        <dbReference type="EMBL" id="QEL13682.1"/>
    </source>
</evidence>
<dbReference type="RefSeq" id="WP_149108632.1">
    <property type="nucleotide sequence ID" value="NZ_CP042425.1"/>
</dbReference>
<organism evidence="3 4">
    <name type="scientific">Limnoglobus roseus</name>
    <dbReference type="NCBI Taxonomy" id="2598579"/>
    <lineage>
        <taxon>Bacteria</taxon>
        <taxon>Pseudomonadati</taxon>
        <taxon>Planctomycetota</taxon>
        <taxon>Planctomycetia</taxon>
        <taxon>Gemmatales</taxon>
        <taxon>Gemmataceae</taxon>
        <taxon>Limnoglobus</taxon>
    </lineage>
</organism>
<dbReference type="OrthoDB" id="248327at2"/>
<gene>
    <name evidence="3" type="ORF">PX52LOC_00540</name>
</gene>
<feature type="compositionally biased region" description="Low complexity" evidence="1">
    <location>
        <begin position="37"/>
        <end position="59"/>
    </location>
</feature>
<evidence type="ECO:0000313" key="4">
    <source>
        <dbReference type="Proteomes" id="UP000324974"/>
    </source>
</evidence>